<sequence length="657" mass="76629">MKKEFDISEILPNIEGVGEEYSSSDLILENKVEGNLKDVLKCLDEDQINIIASVYYDEKNAFFRKSIDNKIELLEEKIKGSFKKFINNASYSQYVILDKLSNKEDVTNMSALFLYSGFSYSYYDKTEVKYLLPSDLKKIYLKEVDPTIKGDSLKGEILTRIMALFFSNGLVPTDLVYSCYPDDFYGFFTKDELLEEIDTAVSIKKINNKEYFWLIDTPYEKLYEESIDDRIYIKRDLNDLIPYMMSILMLIEEVCKIIKKPYKETISIIISKVLLKERSLDDILDDFVSELGLSKKDSSRLDDILIDYYDNLRYWENGGNTQDEILALNLVLKEKPKNSSIEECLKQLTDNAKEEFKDTYNIDDVSSLDEIIVDDFCNEGYLTIDNDDSISELLELDGKEYNGNEIVTSFIINGYAYLYKDKDNFKVILSDEIKDVINNFDLSDDYGFNGLNDREIINLYMLYNGIIEKKILQRLLQENHDLEYTINELDTVIKTLDMYCIDNYYCVLEETDEVMDKFLLPSKKNFKKYKKVDFDSYYELDSLNTLESELRSYINKLCKNEDTAREIGMYLITLINMNCYVPDILIPIFEDYKIKASNTDYKNINNIINKSKNDIPIWAFNGYTKKEVNSMPKEKKVGRNDPCPCGSGKKYKKCCGK</sequence>
<proteinExistence type="predicted"/>
<dbReference type="Proteomes" id="UP000886833">
    <property type="component" value="Unassembled WGS sequence"/>
</dbReference>
<reference evidence="1" key="2">
    <citation type="journal article" date="2021" name="PeerJ">
        <title>Extensive microbial diversity within the chicken gut microbiome revealed by metagenomics and culture.</title>
        <authorList>
            <person name="Gilroy R."/>
            <person name="Ravi A."/>
            <person name="Getino M."/>
            <person name="Pursley I."/>
            <person name="Horton D.L."/>
            <person name="Alikhan N.F."/>
            <person name="Baker D."/>
            <person name="Gharbi K."/>
            <person name="Hall N."/>
            <person name="Watson M."/>
            <person name="Adriaenssens E.M."/>
            <person name="Foster-Nyarko E."/>
            <person name="Jarju S."/>
            <person name="Secka A."/>
            <person name="Antonio M."/>
            <person name="Oren A."/>
            <person name="Chaudhuri R.R."/>
            <person name="La Ragione R."/>
            <person name="Hildebrand F."/>
            <person name="Pallen M.J."/>
        </authorList>
    </citation>
    <scope>NUCLEOTIDE SEQUENCE</scope>
    <source>
        <strain evidence="1">CHK195-26880</strain>
    </source>
</reference>
<evidence type="ECO:0000313" key="1">
    <source>
        <dbReference type="EMBL" id="HIT37460.1"/>
    </source>
</evidence>
<dbReference type="EMBL" id="DVKQ01000041">
    <property type="protein sequence ID" value="HIT37460.1"/>
    <property type="molecule type" value="Genomic_DNA"/>
</dbReference>
<dbReference type="Gene3D" id="3.10.450.50">
    <property type="match status" value="1"/>
</dbReference>
<evidence type="ECO:0000313" key="2">
    <source>
        <dbReference type="Proteomes" id="UP000886833"/>
    </source>
</evidence>
<comment type="caution">
    <text evidence="1">The sequence shown here is derived from an EMBL/GenBank/DDBJ whole genome shotgun (WGS) entry which is preliminary data.</text>
</comment>
<accession>A0A9D1GA93</accession>
<name>A0A9D1GA93_9FIRM</name>
<dbReference type="Pfam" id="PF02810">
    <property type="entry name" value="SEC-C"/>
    <property type="match status" value="1"/>
</dbReference>
<dbReference type="SUPFAM" id="SSF103642">
    <property type="entry name" value="Sec-C motif"/>
    <property type="match status" value="1"/>
</dbReference>
<dbReference type="InterPro" id="IPR004027">
    <property type="entry name" value="SEC_C_motif"/>
</dbReference>
<dbReference type="AlphaFoldDB" id="A0A9D1GA93"/>
<gene>
    <name evidence="1" type="ORF">IAB59_03145</name>
</gene>
<protein>
    <submittedName>
        <fullName evidence="1">SEC-C domain-containing protein</fullName>
    </submittedName>
</protein>
<reference evidence="1" key="1">
    <citation type="submission" date="2020-10" db="EMBL/GenBank/DDBJ databases">
        <authorList>
            <person name="Gilroy R."/>
        </authorList>
    </citation>
    <scope>NUCLEOTIDE SEQUENCE</scope>
    <source>
        <strain evidence="1">CHK195-26880</strain>
    </source>
</reference>
<organism evidence="1 2">
    <name type="scientific">Candidatus Onthousia faecipullorum</name>
    <dbReference type="NCBI Taxonomy" id="2840887"/>
    <lineage>
        <taxon>Bacteria</taxon>
        <taxon>Bacillati</taxon>
        <taxon>Bacillota</taxon>
        <taxon>Bacilli</taxon>
        <taxon>Candidatus Onthousia</taxon>
    </lineage>
</organism>